<dbReference type="Proteomes" id="UP000030669">
    <property type="component" value="Unassembled WGS sequence"/>
</dbReference>
<evidence type="ECO:0000256" key="4">
    <source>
        <dbReference type="SAM" id="MobiDB-lite"/>
    </source>
</evidence>
<feature type="domain" description="HMG box" evidence="5">
    <location>
        <begin position="94"/>
        <end position="163"/>
    </location>
</feature>
<dbReference type="HOGENOM" id="CLU_025635_0_0_1"/>
<dbReference type="GO" id="GO:0005634">
    <property type="term" value="C:nucleus"/>
    <property type="evidence" value="ECO:0007669"/>
    <property type="project" value="UniProtKB-UniRule"/>
</dbReference>
<dbReference type="AlphaFoldDB" id="S7REH8"/>
<feature type="compositionally biased region" description="Polar residues" evidence="4">
    <location>
        <begin position="314"/>
        <end position="323"/>
    </location>
</feature>
<evidence type="ECO:0000313" key="7">
    <source>
        <dbReference type="Proteomes" id="UP000030669"/>
    </source>
</evidence>
<evidence type="ECO:0000313" key="6">
    <source>
        <dbReference type="EMBL" id="EPQ50884.1"/>
    </source>
</evidence>
<accession>S7REH8</accession>
<dbReference type="CDD" id="cd01389">
    <property type="entry name" value="HMG-box_ROX1-like"/>
    <property type="match status" value="1"/>
</dbReference>
<proteinExistence type="predicted"/>
<dbReference type="PROSITE" id="PS50118">
    <property type="entry name" value="HMG_BOX_2"/>
    <property type="match status" value="1"/>
</dbReference>
<dbReference type="SUPFAM" id="SSF47095">
    <property type="entry name" value="HMG-box"/>
    <property type="match status" value="1"/>
</dbReference>
<dbReference type="GeneID" id="19307733"/>
<dbReference type="OrthoDB" id="6247875at2759"/>
<feature type="compositionally biased region" description="Basic and acidic residues" evidence="4">
    <location>
        <begin position="186"/>
        <end position="197"/>
    </location>
</feature>
<dbReference type="EMBL" id="KB469313">
    <property type="protein sequence ID" value="EPQ50884.1"/>
    <property type="molecule type" value="Genomic_DNA"/>
</dbReference>
<evidence type="ECO:0000256" key="2">
    <source>
        <dbReference type="ARBA" id="ARBA00023242"/>
    </source>
</evidence>
<feature type="region of interest" description="Disordered" evidence="4">
    <location>
        <begin position="167"/>
        <end position="197"/>
    </location>
</feature>
<dbReference type="GO" id="GO:0000981">
    <property type="term" value="F:DNA-binding transcription factor activity, RNA polymerase II-specific"/>
    <property type="evidence" value="ECO:0007669"/>
    <property type="project" value="TreeGrafter"/>
</dbReference>
<sequence>MPPAVMNDFDDDDGMPPLVDNPMPMPPLVDNPSPPMTFTFAANMSPLAFNPDYEPEEPATRFELLPDDDVYSTPPSSPGLERTSHAKKRDAGYIPRPPNAFILFRSSFIRAQHVTEKIEGNRSTLSKIIGKYWKALPREEREVWEEKAVRAQAEHRRKYPDWRFKPGANALAKVKDGPRKRNNRKGRGEAEEEERSREKRCAKIADLLAEGKTGADLEAAIREYDLGAGANGGKGNSKVAARTRTGQGKPLPAVQVVDSSVKREDVVDHQNVATRRAFEGDRACQTPDPFAERFRVPLTAMFKRSASAPISDVRASQDNSSPYTYEGSPMPSFDCLSPVSTIDDDHEGSARGQNDVALVRNVIETPASPLPALGHMAEENVLSGWSDDLAPFDAANGVQVGRDDDFKRFTGEISPEDGRFTQSYIQDDLTSGDYLANEVQDNSPALSPYSSLQGWAGDAAVACGFGGPYAQPLGPVIVTDSYESYPGFACQGIDTRFQAFAGQAAYVVPSGYEYYKPQAPLDFDDGFYGTPMKFKNTVYQ</sequence>
<dbReference type="InterPro" id="IPR051356">
    <property type="entry name" value="SOX/SOX-like_TF"/>
</dbReference>
<dbReference type="Gene3D" id="1.10.30.10">
    <property type="entry name" value="High mobility group box domain"/>
    <property type="match status" value="1"/>
</dbReference>
<dbReference type="KEGG" id="gtr:GLOTRDRAFT_66596"/>
<dbReference type="PANTHER" id="PTHR45789:SF2">
    <property type="entry name" value="FI18025P1"/>
    <property type="match status" value="1"/>
</dbReference>
<feature type="region of interest" description="Disordered" evidence="4">
    <location>
        <begin position="307"/>
        <end position="329"/>
    </location>
</feature>
<dbReference type="PANTHER" id="PTHR45789">
    <property type="entry name" value="FI18025P1"/>
    <property type="match status" value="1"/>
</dbReference>
<organism evidence="6 7">
    <name type="scientific">Gloeophyllum trabeum (strain ATCC 11539 / FP-39264 / Madison 617)</name>
    <name type="common">Brown rot fungus</name>
    <dbReference type="NCBI Taxonomy" id="670483"/>
    <lineage>
        <taxon>Eukaryota</taxon>
        <taxon>Fungi</taxon>
        <taxon>Dikarya</taxon>
        <taxon>Basidiomycota</taxon>
        <taxon>Agaricomycotina</taxon>
        <taxon>Agaricomycetes</taxon>
        <taxon>Gloeophyllales</taxon>
        <taxon>Gloeophyllaceae</taxon>
        <taxon>Gloeophyllum</taxon>
    </lineage>
</organism>
<keyword evidence="1 3" id="KW-0238">DNA-binding</keyword>
<dbReference type="RefSeq" id="XP_007870761.1">
    <property type="nucleotide sequence ID" value="XM_007872570.1"/>
</dbReference>
<reference evidence="6 7" key="1">
    <citation type="journal article" date="2012" name="Science">
        <title>The Paleozoic origin of enzymatic lignin decomposition reconstructed from 31 fungal genomes.</title>
        <authorList>
            <person name="Floudas D."/>
            <person name="Binder M."/>
            <person name="Riley R."/>
            <person name="Barry K."/>
            <person name="Blanchette R.A."/>
            <person name="Henrissat B."/>
            <person name="Martinez A.T."/>
            <person name="Otillar R."/>
            <person name="Spatafora J.W."/>
            <person name="Yadav J.S."/>
            <person name="Aerts A."/>
            <person name="Benoit I."/>
            <person name="Boyd A."/>
            <person name="Carlson A."/>
            <person name="Copeland A."/>
            <person name="Coutinho P.M."/>
            <person name="de Vries R.P."/>
            <person name="Ferreira P."/>
            <person name="Findley K."/>
            <person name="Foster B."/>
            <person name="Gaskell J."/>
            <person name="Glotzer D."/>
            <person name="Gorecki P."/>
            <person name="Heitman J."/>
            <person name="Hesse C."/>
            <person name="Hori C."/>
            <person name="Igarashi K."/>
            <person name="Jurgens J.A."/>
            <person name="Kallen N."/>
            <person name="Kersten P."/>
            <person name="Kohler A."/>
            <person name="Kuees U."/>
            <person name="Kumar T.K.A."/>
            <person name="Kuo A."/>
            <person name="LaButti K."/>
            <person name="Larrondo L.F."/>
            <person name="Lindquist E."/>
            <person name="Ling A."/>
            <person name="Lombard V."/>
            <person name="Lucas S."/>
            <person name="Lundell T."/>
            <person name="Martin R."/>
            <person name="McLaughlin D.J."/>
            <person name="Morgenstern I."/>
            <person name="Morin E."/>
            <person name="Murat C."/>
            <person name="Nagy L.G."/>
            <person name="Nolan M."/>
            <person name="Ohm R.A."/>
            <person name="Patyshakuliyeva A."/>
            <person name="Rokas A."/>
            <person name="Ruiz-Duenas F.J."/>
            <person name="Sabat G."/>
            <person name="Salamov A."/>
            <person name="Samejima M."/>
            <person name="Schmutz J."/>
            <person name="Slot J.C."/>
            <person name="St John F."/>
            <person name="Stenlid J."/>
            <person name="Sun H."/>
            <person name="Sun S."/>
            <person name="Syed K."/>
            <person name="Tsang A."/>
            <person name="Wiebenga A."/>
            <person name="Young D."/>
            <person name="Pisabarro A."/>
            <person name="Eastwood D.C."/>
            <person name="Martin F."/>
            <person name="Cullen D."/>
            <person name="Grigoriev I.V."/>
            <person name="Hibbett D.S."/>
        </authorList>
    </citation>
    <scope>NUCLEOTIDE SEQUENCE [LARGE SCALE GENOMIC DNA]</scope>
    <source>
        <strain evidence="6 7">ATCC 11539</strain>
    </source>
</reference>
<name>S7REH8_GLOTA</name>
<keyword evidence="2 3" id="KW-0539">Nucleus</keyword>
<feature type="region of interest" description="Disordered" evidence="4">
    <location>
        <begin position="66"/>
        <end position="92"/>
    </location>
</feature>
<feature type="DNA-binding region" description="HMG box" evidence="3">
    <location>
        <begin position="94"/>
        <end position="163"/>
    </location>
</feature>
<dbReference type="eggNOG" id="KOG0527">
    <property type="taxonomic scope" value="Eukaryota"/>
</dbReference>
<evidence type="ECO:0000256" key="3">
    <source>
        <dbReference type="PROSITE-ProRule" id="PRU00267"/>
    </source>
</evidence>
<dbReference type="SMART" id="SM00398">
    <property type="entry name" value="HMG"/>
    <property type="match status" value="1"/>
</dbReference>
<evidence type="ECO:0000259" key="5">
    <source>
        <dbReference type="PROSITE" id="PS50118"/>
    </source>
</evidence>
<protein>
    <recommendedName>
        <fullName evidence="5">HMG box domain-containing protein</fullName>
    </recommendedName>
</protein>
<gene>
    <name evidence="6" type="ORF">GLOTRDRAFT_66596</name>
</gene>
<keyword evidence="7" id="KW-1185">Reference proteome</keyword>
<evidence type="ECO:0000256" key="1">
    <source>
        <dbReference type="ARBA" id="ARBA00023125"/>
    </source>
</evidence>
<dbReference type="InterPro" id="IPR009071">
    <property type="entry name" value="HMG_box_dom"/>
</dbReference>
<dbReference type="InterPro" id="IPR036910">
    <property type="entry name" value="HMG_box_dom_sf"/>
</dbReference>
<dbReference type="Pfam" id="PF00505">
    <property type="entry name" value="HMG_box"/>
    <property type="match status" value="1"/>
</dbReference>
<dbReference type="OMA" id="YDESSTY"/>
<dbReference type="GO" id="GO:0000978">
    <property type="term" value="F:RNA polymerase II cis-regulatory region sequence-specific DNA binding"/>
    <property type="evidence" value="ECO:0007669"/>
    <property type="project" value="TreeGrafter"/>
</dbReference>